<dbReference type="InterPro" id="IPR012340">
    <property type="entry name" value="NA-bd_OB-fold"/>
</dbReference>
<name>A0A1G5H5S5_9BACT</name>
<dbReference type="SUPFAM" id="SSF50249">
    <property type="entry name" value="Nucleic acid-binding proteins"/>
    <property type="match status" value="1"/>
</dbReference>
<keyword evidence="3" id="KW-0235">DNA replication</keyword>
<feature type="chain" id="PRO_5011562588" evidence="7">
    <location>
        <begin position="25"/>
        <end position="279"/>
    </location>
</feature>
<dbReference type="AlphaFoldDB" id="A0A1G5H5S5"/>
<protein>
    <submittedName>
        <fullName evidence="10">DNA ligase-1</fullName>
    </submittedName>
</protein>
<dbReference type="InterPro" id="IPR012310">
    <property type="entry name" value="DNA_ligase_ATP-dep_cent"/>
</dbReference>
<dbReference type="InterPro" id="IPR029319">
    <property type="entry name" value="DNA_ligase_OB"/>
</dbReference>
<dbReference type="GO" id="GO:0006260">
    <property type="term" value="P:DNA replication"/>
    <property type="evidence" value="ECO:0007669"/>
    <property type="project" value="UniProtKB-KW"/>
</dbReference>
<evidence type="ECO:0000256" key="2">
    <source>
        <dbReference type="ARBA" id="ARBA00022598"/>
    </source>
</evidence>
<dbReference type="RefSeq" id="WP_092211996.1">
    <property type="nucleotide sequence ID" value="NZ_FMUX01000012.1"/>
</dbReference>
<dbReference type="Pfam" id="PF14743">
    <property type="entry name" value="DNA_ligase_OB_2"/>
    <property type="match status" value="1"/>
</dbReference>
<dbReference type="Gene3D" id="3.30.1490.70">
    <property type="match status" value="1"/>
</dbReference>
<comment type="catalytic activity">
    <reaction evidence="6">
        <text>ATP + (deoxyribonucleotide)n-3'-hydroxyl + 5'-phospho-(deoxyribonucleotide)m = (deoxyribonucleotide)n+m + AMP + diphosphate.</text>
        <dbReference type="EC" id="6.5.1.1"/>
    </reaction>
</comment>
<keyword evidence="7" id="KW-0732">Signal</keyword>
<dbReference type="PANTHER" id="PTHR47810:SF1">
    <property type="entry name" value="DNA LIGASE B"/>
    <property type="match status" value="1"/>
</dbReference>
<keyword evidence="5" id="KW-0234">DNA repair</keyword>
<sequence length="279" mass="31559">MLPTRRLLKLLPLFLLLLPTALWAAPPTLQKAATYTGEEHITGWFMSEKLDGIRGYWNGTTLVTRKGKTIHAPAWFTRDFPPFELDGELWSTRGDFSFIQGTVMDHSPSDHWKRITYNIFEVPNTQGSFPHRLARARQWFKTHPEAPARIIPQIPCEGPHHLEQFMASVEKKGGEGLIVKNPDLAYHTGRSAHVLKVKHASDMEGIVIGINEGRGKYKGMMGSLRVRLDNGVEFNLGTGFTDKARKQPPHTGAVVTFRHHGFTHTGKPRFASYMRVRTD</sequence>
<evidence type="ECO:0000256" key="7">
    <source>
        <dbReference type="SAM" id="SignalP"/>
    </source>
</evidence>
<proteinExistence type="predicted"/>
<evidence type="ECO:0000256" key="1">
    <source>
        <dbReference type="ARBA" id="ARBA00001968"/>
    </source>
</evidence>
<reference evidence="10 11" key="1">
    <citation type="submission" date="2016-10" db="EMBL/GenBank/DDBJ databases">
        <authorList>
            <person name="de Groot N.N."/>
        </authorList>
    </citation>
    <scope>NUCLEOTIDE SEQUENCE [LARGE SCALE GENOMIC DNA]</scope>
    <source>
        <strain evidence="10 11">AA1</strain>
    </source>
</reference>
<dbReference type="Gene3D" id="2.40.50.140">
    <property type="entry name" value="Nucleic acid-binding proteins"/>
    <property type="match status" value="1"/>
</dbReference>
<dbReference type="PANTHER" id="PTHR47810">
    <property type="entry name" value="DNA LIGASE"/>
    <property type="match status" value="1"/>
</dbReference>
<dbReference type="EMBL" id="FMUX01000012">
    <property type="protein sequence ID" value="SCY58298.1"/>
    <property type="molecule type" value="Genomic_DNA"/>
</dbReference>
<feature type="signal peptide" evidence="7">
    <location>
        <begin position="1"/>
        <end position="24"/>
    </location>
</feature>
<feature type="domain" description="ATP-dependent DNA ligase family profile" evidence="8">
    <location>
        <begin position="125"/>
        <end position="198"/>
    </location>
</feature>
<comment type="cofactor">
    <cofactor evidence="1">
        <name>a divalent metal cation</name>
        <dbReference type="ChEBI" id="CHEBI:60240"/>
    </cofactor>
</comment>
<dbReference type="CDD" id="cd08041">
    <property type="entry name" value="OBF_kDNA_ligase_like"/>
    <property type="match status" value="1"/>
</dbReference>
<accession>A0A1G5H5S5</accession>
<dbReference type="GO" id="GO:0003910">
    <property type="term" value="F:DNA ligase (ATP) activity"/>
    <property type="evidence" value="ECO:0007669"/>
    <property type="project" value="UniProtKB-EC"/>
</dbReference>
<dbReference type="GO" id="GO:0005524">
    <property type="term" value="F:ATP binding"/>
    <property type="evidence" value="ECO:0007669"/>
    <property type="project" value="InterPro"/>
</dbReference>
<gene>
    <name evidence="10" type="ORF">SAMN05216233_112101</name>
</gene>
<keyword evidence="2 10" id="KW-0436">Ligase</keyword>
<dbReference type="OrthoDB" id="9767858at2"/>
<dbReference type="NCBIfam" id="NF006592">
    <property type="entry name" value="PRK09125.1"/>
    <property type="match status" value="1"/>
</dbReference>
<feature type="domain" description="DNA ligase OB-like" evidence="9">
    <location>
        <begin position="212"/>
        <end position="277"/>
    </location>
</feature>
<evidence type="ECO:0000259" key="9">
    <source>
        <dbReference type="Pfam" id="PF14743"/>
    </source>
</evidence>
<keyword evidence="4" id="KW-0227">DNA damage</keyword>
<evidence type="ECO:0000256" key="5">
    <source>
        <dbReference type="ARBA" id="ARBA00023204"/>
    </source>
</evidence>
<evidence type="ECO:0000256" key="4">
    <source>
        <dbReference type="ARBA" id="ARBA00022763"/>
    </source>
</evidence>
<dbReference type="GO" id="GO:0006281">
    <property type="term" value="P:DNA repair"/>
    <property type="evidence" value="ECO:0007669"/>
    <property type="project" value="UniProtKB-KW"/>
</dbReference>
<organism evidence="10 11">
    <name type="scientific">Desulfoluna spongiiphila</name>
    <dbReference type="NCBI Taxonomy" id="419481"/>
    <lineage>
        <taxon>Bacteria</taxon>
        <taxon>Pseudomonadati</taxon>
        <taxon>Thermodesulfobacteriota</taxon>
        <taxon>Desulfobacteria</taxon>
        <taxon>Desulfobacterales</taxon>
        <taxon>Desulfolunaceae</taxon>
        <taxon>Desulfoluna</taxon>
    </lineage>
</organism>
<dbReference type="SUPFAM" id="SSF56091">
    <property type="entry name" value="DNA ligase/mRNA capping enzyme, catalytic domain"/>
    <property type="match status" value="1"/>
</dbReference>
<dbReference type="STRING" id="419481.SAMN05216233_112101"/>
<dbReference type="Gene3D" id="3.30.470.30">
    <property type="entry name" value="DNA ligase/mRNA capping enzyme"/>
    <property type="match status" value="1"/>
</dbReference>
<evidence type="ECO:0000259" key="8">
    <source>
        <dbReference type="Pfam" id="PF01068"/>
    </source>
</evidence>
<dbReference type="Pfam" id="PF01068">
    <property type="entry name" value="DNA_ligase_A_M"/>
    <property type="match status" value="1"/>
</dbReference>
<dbReference type="CDD" id="cd07896">
    <property type="entry name" value="Adenylation_kDNA_ligase_like"/>
    <property type="match status" value="1"/>
</dbReference>
<dbReference type="Proteomes" id="UP000198870">
    <property type="component" value="Unassembled WGS sequence"/>
</dbReference>
<evidence type="ECO:0000313" key="10">
    <source>
        <dbReference type="EMBL" id="SCY58298.1"/>
    </source>
</evidence>
<evidence type="ECO:0000256" key="6">
    <source>
        <dbReference type="ARBA" id="ARBA00034003"/>
    </source>
</evidence>
<evidence type="ECO:0000256" key="3">
    <source>
        <dbReference type="ARBA" id="ARBA00022705"/>
    </source>
</evidence>
<dbReference type="GO" id="GO:0006310">
    <property type="term" value="P:DNA recombination"/>
    <property type="evidence" value="ECO:0007669"/>
    <property type="project" value="InterPro"/>
</dbReference>
<dbReference type="InterPro" id="IPR050326">
    <property type="entry name" value="NAD_dep_DNA_ligaseB"/>
</dbReference>
<evidence type="ECO:0000313" key="11">
    <source>
        <dbReference type="Proteomes" id="UP000198870"/>
    </source>
</evidence>
<keyword evidence="11" id="KW-1185">Reference proteome</keyword>